<dbReference type="Proteomes" id="UP000472267">
    <property type="component" value="Chromosome 11"/>
</dbReference>
<reference evidence="18" key="3">
    <citation type="submission" date="2025-09" db="UniProtKB">
        <authorList>
            <consortium name="Ensembl"/>
        </authorList>
    </citation>
    <scope>IDENTIFICATION</scope>
</reference>
<dbReference type="Ensembl" id="ENSSFAT00005025694.1">
    <property type="protein sequence ID" value="ENSSFAP00005024690.1"/>
    <property type="gene ID" value="ENSSFAG00005012724.1"/>
</dbReference>
<feature type="compositionally biased region" description="Acidic residues" evidence="17">
    <location>
        <begin position="297"/>
        <end position="318"/>
    </location>
</feature>
<name>A0A672H6L0_SALFA</name>
<keyword evidence="5" id="KW-0963">Cytoplasm</keyword>
<evidence type="ECO:0000256" key="6">
    <source>
        <dbReference type="ARBA" id="ARBA00022753"/>
    </source>
</evidence>
<evidence type="ECO:0000256" key="12">
    <source>
        <dbReference type="ARBA" id="ARBA00023329"/>
    </source>
</evidence>
<keyword evidence="19" id="KW-1185">Reference proteome</keyword>
<feature type="region of interest" description="Disordered" evidence="17">
    <location>
        <begin position="251"/>
        <end position="340"/>
    </location>
</feature>
<evidence type="ECO:0000256" key="3">
    <source>
        <dbReference type="ARBA" id="ARBA00004240"/>
    </source>
</evidence>
<dbReference type="GO" id="GO:0010008">
    <property type="term" value="C:endosome membrane"/>
    <property type="evidence" value="ECO:0007669"/>
    <property type="project" value="UniProtKB-SubCell"/>
</dbReference>
<evidence type="ECO:0000256" key="13">
    <source>
        <dbReference type="ARBA" id="ARBA00034105"/>
    </source>
</evidence>
<evidence type="ECO:0000256" key="15">
    <source>
        <dbReference type="ARBA" id="ARBA00037838"/>
    </source>
</evidence>
<evidence type="ECO:0000256" key="14">
    <source>
        <dbReference type="ARBA" id="ARBA00037798"/>
    </source>
</evidence>
<dbReference type="GO" id="GO:0033162">
    <property type="term" value="C:melanosome membrane"/>
    <property type="evidence" value="ECO:0007669"/>
    <property type="project" value="UniProtKB-SubCell"/>
</dbReference>
<evidence type="ECO:0000256" key="5">
    <source>
        <dbReference type="ARBA" id="ARBA00022490"/>
    </source>
</evidence>
<dbReference type="GeneID" id="115397303"/>
<evidence type="ECO:0000256" key="2">
    <source>
        <dbReference type="ARBA" id="ARBA00004125"/>
    </source>
</evidence>
<dbReference type="PANTHER" id="PTHR16294:SF5">
    <property type="entry name" value="DYSBINDIN"/>
    <property type="match status" value="1"/>
</dbReference>
<dbReference type="Pfam" id="PF04440">
    <property type="entry name" value="Dysbindin"/>
    <property type="match status" value="1"/>
</dbReference>
<evidence type="ECO:0000313" key="19">
    <source>
        <dbReference type="Proteomes" id="UP000472267"/>
    </source>
</evidence>
<dbReference type="GO" id="GO:0031083">
    <property type="term" value="C:BLOC-1 complex"/>
    <property type="evidence" value="ECO:0007669"/>
    <property type="project" value="TreeGrafter"/>
</dbReference>
<evidence type="ECO:0000256" key="10">
    <source>
        <dbReference type="ARBA" id="ARBA00023136"/>
    </source>
</evidence>
<keyword evidence="9 16" id="KW-0175">Coiled coil</keyword>
<dbReference type="RefSeq" id="XP_029959407.1">
    <property type="nucleotide sequence ID" value="XM_030103547.1"/>
</dbReference>
<proteinExistence type="inferred from homology"/>
<comment type="subcellular location">
    <subcellularLocation>
        <location evidence="15">Cytoplasmic vesicle</location>
        <location evidence="15">Secretory vesicle</location>
        <location evidence="15">Synaptic vesicle membrane</location>
        <topology evidence="15">Peripheral membrane protein</topology>
        <orientation evidence="15">Cytoplasmic side</orientation>
    </subcellularLocation>
    <subcellularLocation>
        <location evidence="3">Endoplasmic reticulum</location>
    </subcellularLocation>
    <subcellularLocation>
        <location evidence="2">Endosome membrane</location>
        <topology evidence="2">Peripheral membrane protein</topology>
        <orientation evidence="2">Cytoplasmic side</orientation>
    </subcellularLocation>
    <subcellularLocation>
        <location evidence="14">Melanosome membrane</location>
        <topology evidence="14">Peripheral membrane protein</topology>
        <orientation evidence="14">Cytoplasmic side</orientation>
    </subcellularLocation>
    <subcellularLocation>
        <location evidence="1">Nucleus</location>
    </subcellularLocation>
    <subcellularLocation>
        <location evidence="13">Postsynaptic density</location>
    </subcellularLocation>
</comment>
<organism evidence="18 19">
    <name type="scientific">Salarias fasciatus</name>
    <name type="common">Jewelled blenny</name>
    <name type="synonym">Blennius fasciatus</name>
    <dbReference type="NCBI Taxonomy" id="181472"/>
    <lineage>
        <taxon>Eukaryota</taxon>
        <taxon>Metazoa</taxon>
        <taxon>Chordata</taxon>
        <taxon>Craniata</taxon>
        <taxon>Vertebrata</taxon>
        <taxon>Euteleostomi</taxon>
        <taxon>Actinopterygii</taxon>
        <taxon>Neopterygii</taxon>
        <taxon>Teleostei</taxon>
        <taxon>Neoteleostei</taxon>
        <taxon>Acanthomorphata</taxon>
        <taxon>Ovalentaria</taxon>
        <taxon>Blenniimorphae</taxon>
        <taxon>Blenniiformes</taxon>
        <taxon>Blennioidei</taxon>
        <taxon>Blenniidae</taxon>
        <taxon>Salariinae</taxon>
        <taxon>Salarias</taxon>
    </lineage>
</organism>
<evidence type="ECO:0000256" key="16">
    <source>
        <dbReference type="SAM" id="Coils"/>
    </source>
</evidence>
<reference evidence="18" key="1">
    <citation type="submission" date="2019-06" db="EMBL/GenBank/DDBJ databases">
        <authorList>
            <consortium name="Wellcome Sanger Institute Data Sharing"/>
        </authorList>
    </citation>
    <scope>NUCLEOTIDE SEQUENCE [LARGE SCALE GENOMIC DNA]</scope>
</reference>
<evidence type="ECO:0000256" key="9">
    <source>
        <dbReference type="ARBA" id="ARBA00023054"/>
    </source>
</evidence>
<dbReference type="GO" id="GO:0048490">
    <property type="term" value="P:anterograde synaptic vesicle transport"/>
    <property type="evidence" value="ECO:0007669"/>
    <property type="project" value="TreeGrafter"/>
</dbReference>
<gene>
    <name evidence="18" type="primary">LOC115397303</name>
</gene>
<reference evidence="18" key="2">
    <citation type="submission" date="2025-08" db="UniProtKB">
        <authorList>
            <consortium name="Ensembl"/>
        </authorList>
    </citation>
    <scope>IDENTIFICATION</scope>
</reference>
<dbReference type="GO" id="GO:0060155">
    <property type="term" value="P:platelet dense granule organization"/>
    <property type="evidence" value="ECO:0007669"/>
    <property type="project" value="TreeGrafter"/>
</dbReference>
<comment type="similarity">
    <text evidence="4">Belongs to the dysbindin family.</text>
</comment>
<feature type="coiled-coil region" evidence="16">
    <location>
        <begin position="152"/>
        <end position="201"/>
    </location>
</feature>
<dbReference type="FunCoup" id="A0A672H6L0">
    <property type="interactions" value="482"/>
</dbReference>
<dbReference type="OMA" id="KSWFLLH"/>
<evidence type="ECO:0000256" key="1">
    <source>
        <dbReference type="ARBA" id="ARBA00004123"/>
    </source>
</evidence>
<keyword evidence="11" id="KW-0539">Nucleus</keyword>
<accession>A0A672H6L0</accession>
<keyword evidence="10" id="KW-0472">Membrane</keyword>
<evidence type="ECO:0000256" key="11">
    <source>
        <dbReference type="ARBA" id="ARBA00023242"/>
    </source>
</evidence>
<dbReference type="GO" id="GO:0005886">
    <property type="term" value="C:plasma membrane"/>
    <property type="evidence" value="ECO:0007669"/>
    <property type="project" value="TreeGrafter"/>
</dbReference>
<evidence type="ECO:0000256" key="7">
    <source>
        <dbReference type="ARBA" id="ARBA00022824"/>
    </source>
</evidence>
<feature type="compositionally biased region" description="Polar residues" evidence="17">
    <location>
        <begin position="256"/>
        <end position="279"/>
    </location>
</feature>
<evidence type="ECO:0000256" key="8">
    <source>
        <dbReference type="ARBA" id="ARBA00023018"/>
    </source>
</evidence>
<dbReference type="InParanoid" id="A0A672H6L0"/>
<sequence>MFENFRERLQMVQQDFTAGFKTLGEKSRDGKMKRRSRTEDSLSHFTGGMEILHRYEESWFVLHRRTKDCAQAAEAVYGDVVMLSALWEKKRSAVCELQEQLQSLPAFLTQLDAVTTGIAHLEGEFEEMESRLVYLEMLCSQCEQQAVKLQHHNQMENYKKKKRKELESLQVELNVEHEQKLSQLEQTIQQKLKERQKAYEQAFKQDVDQYLSTGYLQSRESTGAAVFTLDQMTVANMSDQDALDDFLNSSEEDLSAGSSLTSGPDLGSNSSESVSQAPPTHNLPPSLEAAWPPPEDGGSEDSDEPVVQSDEEEVEADGLQDVPVVQISEDSDSAGDFPSG</sequence>
<keyword evidence="6" id="KW-0967">Endosome</keyword>
<dbReference type="GO" id="GO:1904115">
    <property type="term" value="C:axon cytoplasm"/>
    <property type="evidence" value="ECO:0007669"/>
    <property type="project" value="GOC"/>
</dbReference>
<dbReference type="PANTHER" id="PTHR16294">
    <property type="entry name" value="DYSTROBREVIN BINDING PROTEIN 1 DYSBINDIN"/>
    <property type="match status" value="1"/>
</dbReference>
<dbReference type="AlphaFoldDB" id="A0A672H6L0"/>
<dbReference type="GO" id="GO:0031175">
    <property type="term" value="P:neuron projection development"/>
    <property type="evidence" value="ECO:0007669"/>
    <property type="project" value="TreeGrafter"/>
</dbReference>
<dbReference type="GO" id="GO:0005634">
    <property type="term" value="C:nucleus"/>
    <property type="evidence" value="ECO:0007669"/>
    <property type="project" value="UniProtKB-SubCell"/>
</dbReference>
<dbReference type="GO" id="GO:0014069">
    <property type="term" value="C:postsynaptic density"/>
    <property type="evidence" value="ECO:0007669"/>
    <property type="project" value="UniProtKB-SubCell"/>
</dbReference>
<evidence type="ECO:0000313" key="18">
    <source>
        <dbReference type="Ensembl" id="ENSSFAP00005024690.1"/>
    </source>
</evidence>
<keyword evidence="12" id="KW-0968">Cytoplasmic vesicle</keyword>
<dbReference type="GO" id="GO:0005783">
    <property type="term" value="C:endoplasmic reticulum"/>
    <property type="evidence" value="ECO:0007669"/>
    <property type="project" value="UniProtKB-SubCell"/>
</dbReference>
<keyword evidence="7" id="KW-0256">Endoplasmic reticulum</keyword>
<dbReference type="InterPro" id="IPR007531">
    <property type="entry name" value="Dysbindin"/>
</dbReference>
<dbReference type="GO" id="GO:0030672">
    <property type="term" value="C:synaptic vesicle membrane"/>
    <property type="evidence" value="ECO:0007669"/>
    <property type="project" value="UniProtKB-SubCell"/>
</dbReference>
<evidence type="ECO:0000256" key="17">
    <source>
        <dbReference type="SAM" id="MobiDB-lite"/>
    </source>
</evidence>
<dbReference type="GO" id="GO:2000300">
    <property type="term" value="P:regulation of synaptic vesicle exocytosis"/>
    <property type="evidence" value="ECO:0007669"/>
    <property type="project" value="TreeGrafter"/>
</dbReference>
<keyword evidence="8" id="KW-0770">Synapse</keyword>
<protein>
    <submittedName>
        <fullName evidence="18">Dysbindin-A-like</fullName>
    </submittedName>
</protein>
<evidence type="ECO:0000256" key="4">
    <source>
        <dbReference type="ARBA" id="ARBA00008686"/>
    </source>
</evidence>